<organism evidence="2 3">
    <name type="scientific">Streptomyces yanii</name>
    <dbReference type="NCBI Taxonomy" id="78510"/>
    <lineage>
        <taxon>Bacteria</taxon>
        <taxon>Bacillati</taxon>
        <taxon>Actinomycetota</taxon>
        <taxon>Actinomycetes</taxon>
        <taxon>Kitasatosporales</taxon>
        <taxon>Streptomycetaceae</taxon>
        <taxon>Streptomyces</taxon>
    </lineage>
</organism>
<keyword evidence="3" id="KW-1185">Reference proteome</keyword>
<reference evidence="2 3" key="1">
    <citation type="submission" date="2024-09" db="EMBL/GenBank/DDBJ databases">
        <authorList>
            <person name="Sun Q."/>
            <person name="Mori K."/>
        </authorList>
    </citation>
    <scope>NUCLEOTIDE SEQUENCE [LARGE SCALE GENOMIC DNA]</scope>
    <source>
        <strain evidence="2 3">JCM 3331</strain>
    </source>
</reference>
<dbReference type="Pfam" id="PF13714">
    <property type="entry name" value="PEP_mutase"/>
    <property type="match status" value="1"/>
</dbReference>
<accession>A0ABV5RII8</accession>
<dbReference type="RefSeq" id="WP_345519752.1">
    <property type="nucleotide sequence ID" value="NZ_BAAAXD010000055.1"/>
</dbReference>
<dbReference type="InterPro" id="IPR040442">
    <property type="entry name" value="Pyrv_kinase-like_dom_sf"/>
</dbReference>
<dbReference type="Proteomes" id="UP001589710">
    <property type="component" value="Unassembled WGS sequence"/>
</dbReference>
<dbReference type="EMBL" id="JBHMCG010000151">
    <property type="protein sequence ID" value="MFB9577669.1"/>
    <property type="molecule type" value="Genomic_DNA"/>
</dbReference>
<feature type="region of interest" description="Disordered" evidence="1">
    <location>
        <begin position="1"/>
        <end position="20"/>
    </location>
</feature>
<name>A0ABV5RII8_9ACTN</name>
<sequence>MANSTAPFPDAGALTGVGPAPAPAARRARLRSLLTDPSAGPLVLPGVTDALGARLVESAGFEAAYATGAGLANAQFGVPDIGLVSLGEVAAHVDRVASATALPVVVDGDTGFGGPVAAMRAVRMLERAGAAAIQLEDQEMPKRCGHFDSHALIPAEHMAAKLVAVRQALEDPATIIVARTDARSVLGIDEAIRRASRYADAGADVLFVEAPRTVEELERVGRELAGVPLVVNVVEGGKTPQLTLDEYAGLGFRVVLYANFLLRAVIRAGTEALAHLRESGRTATYTDRIATWQERQNLFHLPQFSAAEAHFDAAGVRP</sequence>
<dbReference type="CDD" id="cd00377">
    <property type="entry name" value="ICL_PEPM"/>
    <property type="match status" value="1"/>
</dbReference>
<dbReference type="PANTHER" id="PTHR42905:SF5">
    <property type="entry name" value="CARBOXYVINYL-CARBOXYPHOSPHONATE PHOSPHORYLMUTASE, CHLOROPLASTIC"/>
    <property type="match status" value="1"/>
</dbReference>
<comment type="caution">
    <text evidence="2">The sequence shown here is derived from an EMBL/GenBank/DDBJ whole genome shotgun (WGS) entry which is preliminary data.</text>
</comment>
<proteinExistence type="predicted"/>
<evidence type="ECO:0000313" key="2">
    <source>
        <dbReference type="EMBL" id="MFB9577669.1"/>
    </source>
</evidence>
<dbReference type="InterPro" id="IPR015813">
    <property type="entry name" value="Pyrv/PenolPyrv_kinase-like_dom"/>
</dbReference>
<protein>
    <submittedName>
        <fullName evidence="2">Oxaloacetate decarboxylase</fullName>
    </submittedName>
</protein>
<evidence type="ECO:0000313" key="3">
    <source>
        <dbReference type="Proteomes" id="UP001589710"/>
    </source>
</evidence>
<dbReference type="SUPFAM" id="SSF51621">
    <property type="entry name" value="Phosphoenolpyruvate/pyruvate domain"/>
    <property type="match status" value="1"/>
</dbReference>
<evidence type="ECO:0000256" key="1">
    <source>
        <dbReference type="SAM" id="MobiDB-lite"/>
    </source>
</evidence>
<dbReference type="Gene3D" id="3.20.20.60">
    <property type="entry name" value="Phosphoenolpyruvate-binding domains"/>
    <property type="match status" value="1"/>
</dbReference>
<dbReference type="InterPro" id="IPR039556">
    <property type="entry name" value="ICL/PEPM"/>
</dbReference>
<feature type="compositionally biased region" description="Low complexity" evidence="1">
    <location>
        <begin position="11"/>
        <end position="20"/>
    </location>
</feature>
<dbReference type="PANTHER" id="PTHR42905">
    <property type="entry name" value="PHOSPHOENOLPYRUVATE CARBOXYLASE"/>
    <property type="match status" value="1"/>
</dbReference>
<gene>
    <name evidence="2" type="ORF">ACFFTL_36680</name>
</gene>